<dbReference type="GeneID" id="17284106"/>
<evidence type="ECO:0008006" key="4">
    <source>
        <dbReference type="Google" id="ProtNLM"/>
    </source>
</evidence>
<dbReference type="AlphaFoldDB" id="A0A0D3KSU7"/>
<name>A0A0D3KSU7_EMIH1</name>
<dbReference type="RefSeq" id="XP_005791261.1">
    <property type="nucleotide sequence ID" value="XM_005791204.1"/>
</dbReference>
<reference evidence="3" key="1">
    <citation type="journal article" date="2013" name="Nature">
        <title>Pan genome of the phytoplankton Emiliania underpins its global distribution.</title>
        <authorList>
            <person name="Read B.A."/>
            <person name="Kegel J."/>
            <person name="Klute M.J."/>
            <person name="Kuo A."/>
            <person name="Lefebvre S.C."/>
            <person name="Maumus F."/>
            <person name="Mayer C."/>
            <person name="Miller J."/>
            <person name="Monier A."/>
            <person name="Salamov A."/>
            <person name="Young J."/>
            <person name="Aguilar M."/>
            <person name="Claverie J.M."/>
            <person name="Frickenhaus S."/>
            <person name="Gonzalez K."/>
            <person name="Herman E.K."/>
            <person name="Lin Y.C."/>
            <person name="Napier J."/>
            <person name="Ogata H."/>
            <person name="Sarno A.F."/>
            <person name="Shmutz J."/>
            <person name="Schroeder D."/>
            <person name="de Vargas C."/>
            <person name="Verret F."/>
            <person name="von Dassow P."/>
            <person name="Valentin K."/>
            <person name="Van de Peer Y."/>
            <person name="Wheeler G."/>
            <person name="Dacks J.B."/>
            <person name="Delwiche C.F."/>
            <person name="Dyhrman S.T."/>
            <person name="Glockner G."/>
            <person name="John U."/>
            <person name="Richards T."/>
            <person name="Worden A.Z."/>
            <person name="Zhang X."/>
            <person name="Grigoriev I.V."/>
            <person name="Allen A.E."/>
            <person name="Bidle K."/>
            <person name="Borodovsky M."/>
            <person name="Bowler C."/>
            <person name="Brownlee C."/>
            <person name="Cock J.M."/>
            <person name="Elias M."/>
            <person name="Gladyshev V.N."/>
            <person name="Groth M."/>
            <person name="Guda C."/>
            <person name="Hadaegh A."/>
            <person name="Iglesias-Rodriguez M.D."/>
            <person name="Jenkins J."/>
            <person name="Jones B.M."/>
            <person name="Lawson T."/>
            <person name="Leese F."/>
            <person name="Lindquist E."/>
            <person name="Lobanov A."/>
            <person name="Lomsadze A."/>
            <person name="Malik S.B."/>
            <person name="Marsh M.E."/>
            <person name="Mackinder L."/>
            <person name="Mock T."/>
            <person name="Mueller-Roeber B."/>
            <person name="Pagarete A."/>
            <person name="Parker M."/>
            <person name="Probert I."/>
            <person name="Quesneville H."/>
            <person name="Raines C."/>
            <person name="Rensing S.A."/>
            <person name="Riano-Pachon D.M."/>
            <person name="Richier S."/>
            <person name="Rokitta S."/>
            <person name="Shiraiwa Y."/>
            <person name="Soanes D.M."/>
            <person name="van der Giezen M."/>
            <person name="Wahlund T.M."/>
            <person name="Williams B."/>
            <person name="Wilson W."/>
            <person name="Wolfe G."/>
            <person name="Wurch L.L."/>
        </authorList>
    </citation>
    <scope>NUCLEOTIDE SEQUENCE</scope>
</reference>
<dbReference type="KEGG" id="ehx:EMIHUDRAFT_446886"/>
<dbReference type="HOGENOM" id="CLU_1105129_0_0_1"/>
<protein>
    <recommendedName>
        <fullName evidence="4">Apple domain-containing protein</fullName>
    </recommendedName>
</protein>
<evidence type="ECO:0000313" key="2">
    <source>
        <dbReference type="EnsemblProtists" id="EOD38832"/>
    </source>
</evidence>
<accession>A0A0D3KSU7</accession>
<keyword evidence="3" id="KW-1185">Reference proteome</keyword>
<proteinExistence type="predicted"/>
<organism evidence="2 3">
    <name type="scientific">Emiliania huxleyi (strain CCMP1516)</name>
    <dbReference type="NCBI Taxonomy" id="280463"/>
    <lineage>
        <taxon>Eukaryota</taxon>
        <taxon>Haptista</taxon>
        <taxon>Haptophyta</taxon>
        <taxon>Prymnesiophyceae</taxon>
        <taxon>Isochrysidales</taxon>
        <taxon>Noelaerhabdaceae</taxon>
        <taxon>Emiliania</taxon>
    </lineage>
</organism>
<dbReference type="EnsemblProtists" id="EOD38832">
    <property type="protein sequence ID" value="EOD38832"/>
    <property type="gene ID" value="EMIHUDRAFT_446886"/>
</dbReference>
<evidence type="ECO:0000256" key="1">
    <source>
        <dbReference type="SAM" id="MobiDB-lite"/>
    </source>
</evidence>
<evidence type="ECO:0000313" key="3">
    <source>
        <dbReference type="Proteomes" id="UP000013827"/>
    </source>
</evidence>
<sequence>MAVVLPILVFSQSRYVEWGPPRGYKPEGCCATRRDSYGIYEEKWETTEFECRRQCEHTLKCQAYEHSSVTIRALAYTPISRCELHLEPIDHVVPSMNPSVCYIKLSSAPPPATRPIPSPSPAPPPPARLAPRPGPPAPPPPVPPALAALRAYPDRLAAAKMDAWMAEAVVAKAEIALAAAPVGDPAAVKLATEMVAAAETAEAAAAQAATDLEGQAMALAVAAREEAASASAPTLLQLNLPTSIVLTHPGAI</sequence>
<dbReference type="PaxDb" id="2903-EOD38832"/>
<dbReference type="Proteomes" id="UP000013827">
    <property type="component" value="Unassembled WGS sequence"/>
</dbReference>
<feature type="region of interest" description="Disordered" evidence="1">
    <location>
        <begin position="112"/>
        <end position="142"/>
    </location>
</feature>
<reference evidence="2" key="2">
    <citation type="submission" date="2024-10" db="UniProtKB">
        <authorList>
            <consortium name="EnsemblProtists"/>
        </authorList>
    </citation>
    <scope>IDENTIFICATION</scope>
</reference>